<dbReference type="PROSITE" id="PS51186">
    <property type="entry name" value="GNAT"/>
    <property type="match status" value="1"/>
</dbReference>
<protein>
    <submittedName>
        <fullName evidence="2">Putative acetyltransferase</fullName>
    </submittedName>
</protein>
<feature type="domain" description="N-acetyltransferase" evidence="1">
    <location>
        <begin position="16"/>
        <end position="171"/>
    </location>
</feature>
<accession>A0A378UGI9</accession>
<organism evidence="2 3">
    <name type="scientific">Bergeriella denitrificans</name>
    <name type="common">Neisseria denitrificans</name>
    <dbReference type="NCBI Taxonomy" id="494"/>
    <lineage>
        <taxon>Bacteria</taxon>
        <taxon>Pseudomonadati</taxon>
        <taxon>Pseudomonadota</taxon>
        <taxon>Betaproteobacteria</taxon>
        <taxon>Neisseriales</taxon>
        <taxon>Neisseriaceae</taxon>
        <taxon>Bergeriella</taxon>
    </lineage>
</organism>
<proteinExistence type="predicted"/>
<dbReference type="Gene3D" id="3.40.630.30">
    <property type="match status" value="1"/>
</dbReference>
<evidence type="ECO:0000259" key="1">
    <source>
        <dbReference type="PROSITE" id="PS51186"/>
    </source>
</evidence>
<keyword evidence="2" id="KW-0808">Transferase</keyword>
<dbReference type="CDD" id="cd04301">
    <property type="entry name" value="NAT_SF"/>
    <property type="match status" value="1"/>
</dbReference>
<dbReference type="Proteomes" id="UP000254651">
    <property type="component" value="Unassembled WGS sequence"/>
</dbReference>
<dbReference type="InterPro" id="IPR016181">
    <property type="entry name" value="Acyl_CoA_acyltransferase"/>
</dbReference>
<keyword evidence="3" id="KW-1185">Reference proteome</keyword>
<sequence length="171" mass="19477">MPSENASDLTTMSLLTILRPATENDCRFIHNAHLHAVQYTCIRSYNERVLQAWEALLDMESYRATINDSSKALWVIEYKGAIQGFFQVDFKEAQLDALYVHPLFHNQGLGTALLRRAEALAASKGLCFLKLYASLNSIPFYHLNGYESLCEAVLPLNQDVKVKCELMRKYL</sequence>
<dbReference type="EMBL" id="UGQS01000002">
    <property type="protein sequence ID" value="STZ76427.1"/>
    <property type="molecule type" value="Genomic_DNA"/>
</dbReference>
<dbReference type="AlphaFoldDB" id="A0A378UGI9"/>
<name>A0A378UGI9_BERDE</name>
<reference evidence="2 3" key="1">
    <citation type="submission" date="2018-06" db="EMBL/GenBank/DDBJ databases">
        <authorList>
            <consortium name="Pathogen Informatics"/>
            <person name="Doyle S."/>
        </authorList>
    </citation>
    <scope>NUCLEOTIDE SEQUENCE [LARGE SCALE GENOMIC DNA]</scope>
    <source>
        <strain evidence="2 3">NCTC10295</strain>
    </source>
</reference>
<evidence type="ECO:0000313" key="3">
    <source>
        <dbReference type="Proteomes" id="UP000254651"/>
    </source>
</evidence>
<gene>
    <name evidence="2" type="ORF">NCTC10295_01191</name>
</gene>
<dbReference type="Pfam" id="PF13673">
    <property type="entry name" value="Acetyltransf_10"/>
    <property type="match status" value="1"/>
</dbReference>
<dbReference type="GO" id="GO:0016747">
    <property type="term" value="F:acyltransferase activity, transferring groups other than amino-acyl groups"/>
    <property type="evidence" value="ECO:0007669"/>
    <property type="project" value="InterPro"/>
</dbReference>
<evidence type="ECO:0000313" key="2">
    <source>
        <dbReference type="EMBL" id="STZ76427.1"/>
    </source>
</evidence>
<dbReference type="InterPro" id="IPR000182">
    <property type="entry name" value="GNAT_dom"/>
</dbReference>
<dbReference type="SUPFAM" id="SSF55729">
    <property type="entry name" value="Acyl-CoA N-acyltransferases (Nat)"/>
    <property type="match status" value="1"/>
</dbReference>